<dbReference type="InterPro" id="IPR019151">
    <property type="entry name" value="Proteasome_assmbl_chaperone_2"/>
</dbReference>
<accession>A0AAD2HX35</accession>
<reference evidence="5" key="1">
    <citation type="submission" date="2023-11" db="EMBL/GenBank/DDBJ databases">
        <authorList>
            <person name="De Vega J J."/>
            <person name="De Vega J J."/>
        </authorList>
    </citation>
    <scope>NUCLEOTIDE SEQUENCE</scope>
</reference>
<dbReference type="Gene3D" id="3.40.50.10900">
    <property type="entry name" value="PAC-like subunit"/>
    <property type="match status" value="2"/>
</dbReference>
<gene>
    <name evidence="5" type="ORF">MYCIT1_LOCUS33043</name>
</gene>
<keyword evidence="2 4" id="KW-0143">Chaperone</keyword>
<organism evidence="5 6">
    <name type="scientific">Mycena citricolor</name>
    <dbReference type="NCBI Taxonomy" id="2018698"/>
    <lineage>
        <taxon>Eukaryota</taxon>
        <taxon>Fungi</taxon>
        <taxon>Dikarya</taxon>
        <taxon>Basidiomycota</taxon>
        <taxon>Agaricomycotina</taxon>
        <taxon>Agaricomycetes</taxon>
        <taxon>Agaricomycetidae</taxon>
        <taxon>Agaricales</taxon>
        <taxon>Marasmiineae</taxon>
        <taxon>Mycenaceae</taxon>
        <taxon>Mycena</taxon>
    </lineage>
</organism>
<dbReference type="SUPFAM" id="SSF159659">
    <property type="entry name" value="Cgl1923-like"/>
    <property type="match status" value="1"/>
</dbReference>
<protein>
    <recommendedName>
        <fullName evidence="1 4">Proteasome assembly chaperone 2</fullName>
    </recommendedName>
</protein>
<evidence type="ECO:0000313" key="5">
    <source>
        <dbReference type="EMBL" id="CAK5281792.1"/>
    </source>
</evidence>
<name>A0AAD2HX35_9AGAR</name>
<evidence type="ECO:0000313" key="6">
    <source>
        <dbReference type="Proteomes" id="UP001295794"/>
    </source>
</evidence>
<comment type="similarity">
    <text evidence="3 4">Belongs to the PSMG2 family.</text>
</comment>
<dbReference type="PANTHER" id="PTHR12970">
    <property type="entry name" value="PROTEASOME ASSEMBLY CHAPERONE 2"/>
    <property type="match status" value="1"/>
</dbReference>
<proteinExistence type="inferred from homology"/>
<dbReference type="PANTHER" id="PTHR12970:SF1">
    <property type="entry name" value="PROTEASOME ASSEMBLY CHAPERONE 2"/>
    <property type="match status" value="1"/>
</dbReference>
<evidence type="ECO:0000256" key="4">
    <source>
        <dbReference type="PIRNR" id="PIRNR010044"/>
    </source>
</evidence>
<dbReference type="Proteomes" id="UP001295794">
    <property type="component" value="Unassembled WGS sequence"/>
</dbReference>
<comment type="function">
    <text evidence="4">Involved in 20S proteasome assembly.</text>
</comment>
<dbReference type="GO" id="GO:0043248">
    <property type="term" value="P:proteasome assembly"/>
    <property type="evidence" value="ECO:0007669"/>
    <property type="project" value="TreeGrafter"/>
</dbReference>
<evidence type="ECO:0000256" key="2">
    <source>
        <dbReference type="ARBA" id="ARBA00023186"/>
    </source>
</evidence>
<evidence type="ECO:0000256" key="3">
    <source>
        <dbReference type="ARBA" id="ARBA00025745"/>
    </source>
</evidence>
<comment type="subunit">
    <text evidence="4">Component of the 20S proteasome chaperone.</text>
</comment>
<dbReference type="GO" id="GO:0005634">
    <property type="term" value="C:nucleus"/>
    <property type="evidence" value="ECO:0007669"/>
    <property type="project" value="TreeGrafter"/>
</dbReference>
<dbReference type="PIRSF" id="PIRSF010044">
    <property type="entry name" value="UCP010044"/>
    <property type="match status" value="1"/>
</dbReference>
<dbReference type="GO" id="GO:0005829">
    <property type="term" value="C:cytosol"/>
    <property type="evidence" value="ECO:0007669"/>
    <property type="project" value="TreeGrafter"/>
</dbReference>
<dbReference type="AlphaFoldDB" id="A0AAD2HX35"/>
<evidence type="ECO:0000256" key="1">
    <source>
        <dbReference type="ARBA" id="ARBA00019186"/>
    </source>
</evidence>
<dbReference type="Pfam" id="PF09754">
    <property type="entry name" value="PAC2"/>
    <property type="match status" value="1"/>
</dbReference>
<comment type="caution">
    <text evidence="5">The sequence shown here is derived from an EMBL/GenBank/DDBJ whole genome shotgun (WGS) entry which is preliminary data.</text>
</comment>
<sequence length="251" mass="26818">MHPTSNIDLKGKTLVLPVVSTANVAQLAVDLLIASLQLERIGIFDSLYLVPVVGSAESGQGVCTPLELYGTPGLDVVFAQQRSPVLKSQKAEFVSAFSDFIRTSGIAATLVLSGVDLSNRTDSQMITPTYQLSRPDVSTTPLARLASLPLPKYTSPVPHRPMDENQAQIPFIPGGSLTRRILDRFWDDQSLPTAAAILQFALEGDNRADSAMLASAVVATLDLKVAGFVEPASWKQGLFGAPPIPDETLYG</sequence>
<dbReference type="InterPro" id="IPR016562">
    <property type="entry name" value="Proteasome_assmbl_chp_2_euk"/>
</dbReference>
<keyword evidence="6" id="KW-1185">Reference proteome</keyword>
<dbReference type="EMBL" id="CAVNYO010000444">
    <property type="protein sequence ID" value="CAK5281792.1"/>
    <property type="molecule type" value="Genomic_DNA"/>
</dbReference>
<dbReference type="InterPro" id="IPR038389">
    <property type="entry name" value="PSMG2_sf"/>
</dbReference>